<proteinExistence type="predicted"/>
<name>A0ACC2NVX6_9HYME</name>
<dbReference type="Proteomes" id="UP001239111">
    <property type="component" value="Chromosome 2"/>
</dbReference>
<organism evidence="1 2">
    <name type="scientific">Eretmocerus hayati</name>
    <dbReference type="NCBI Taxonomy" id="131215"/>
    <lineage>
        <taxon>Eukaryota</taxon>
        <taxon>Metazoa</taxon>
        <taxon>Ecdysozoa</taxon>
        <taxon>Arthropoda</taxon>
        <taxon>Hexapoda</taxon>
        <taxon>Insecta</taxon>
        <taxon>Pterygota</taxon>
        <taxon>Neoptera</taxon>
        <taxon>Endopterygota</taxon>
        <taxon>Hymenoptera</taxon>
        <taxon>Apocrita</taxon>
        <taxon>Proctotrupomorpha</taxon>
        <taxon>Chalcidoidea</taxon>
        <taxon>Aphelinidae</taxon>
        <taxon>Aphelininae</taxon>
        <taxon>Eretmocerus</taxon>
    </lineage>
</organism>
<reference evidence="1" key="1">
    <citation type="submission" date="2023-04" db="EMBL/GenBank/DDBJ databases">
        <title>A chromosome-level genome assembly of the parasitoid wasp Eretmocerus hayati.</title>
        <authorList>
            <person name="Zhong Y."/>
            <person name="Liu S."/>
            <person name="Liu Y."/>
        </authorList>
    </citation>
    <scope>NUCLEOTIDE SEQUENCE</scope>
    <source>
        <strain evidence="1">ZJU_SS_LIU_2023</strain>
    </source>
</reference>
<protein>
    <submittedName>
        <fullName evidence="1">Uncharacterized protein</fullName>
    </submittedName>
</protein>
<sequence>MSTRWYPLYLRGNPQLRIYLPNFWMKLIKPEYPNAKNVVEFHCSMEMTRYDVRNYLEKIYKVPVIKVHTRIAMGKFRKNGLGTIIKDDDMKIAYVYLPRYEKFVFPDLFDKDEKGKEKEKEREVVDEAELAFQQRVAEVNKTRPGHPPWFIN</sequence>
<comment type="caution">
    <text evidence="1">The sequence shown here is derived from an EMBL/GenBank/DDBJ whole genome shotgun (WGS) entry which is preliminary data.</text>
</comment>
<evidence type="ECO:0000313" key="2">
    <source>
        <dbReference type="Proteomes" id="UP001239111"/>
    </source>
</evidence>
<keyword evidence="2" id="KW-1185">Reference proteome</keyword>
<gene>
    <name evidence="1" type="ORF">QAD02_011043</name>
</gene>
<accession>A0ACC2NVX6</accession>
<dbReference type="EMBL" id="CM056742">
    <property type="protein sequence ID" value="KAJ8675257.1"/>
    <property type="molecule type" value="Genomic_DNA"/>
</dbReference>
<evidence type="ECO:0000313" key="1">
    <source>
        <dbReference type="EMBL" id="KAJ8675257.1"/>
    </source>
</evidence>